<reference evidence="2 3" key="1">
    <citation type="submission" date="2020-10" db="EMBL/GenBank/DDBJ databases">
        <title>The Coptis chinensis genome and diversification of protoberbering-type alkaloids.</title>
        <authorList>
            <person name="Wang B."/>
            <person name="Shu S."/>
            <person name="Song C."/>
            <person name="Liu Y."/>
        </authorList>
    </citation>
    <scope>NUCLEOTIDE SEQUENCE [LARGE SCALE GENOMIC DNA]</scope>
    <source>
        <strain evidence="2">HL-2020</strain>
        <tissue evidence="2">Leaf</tissue>
    </source>
</reference>
<comment type="caution">
    <text evidence="2">The sequence shown here is derived from an EMBL/GenBank/DDBJ whole genome shotgun (WGS) entry which is preliminary data.</text>
</comment>
<evidence type="ECO:0000313" key="3">
    <source>
        <dbReference type="Proteomes" id="UP000631114"/>
    </source>
</evidence>
<protein>
    <submittedName>
        <fullName evidence="2">Uncharacterized protein</fullName>
    </submittedName>
</protein>
<name>A0A835M1F8_9MAGN</name>
<evidence type="ECO:0000313" key="2">
    <source>
        <dbReference type="EMBL" id="KAF9615430.1"/>
    </source>
</evidence>
<feature type="region of interest" description="Disordered" evidence="1">
    <location>
        <begin position="1"/>
        <end position="91"/>
    </location>
</feature>
<dbReference type="AlphaFoldDB" id="A0A835M1F8"/>
<feature type="compositionally biased region" description="Basic and acidic residues" evidence="1">
    <location>
        <begin position="1"/>
        <end position="21"/>
    </location>
</feature>
<gene>
    <name evidence="2" type="ORF">IFM89_023241</name>
</gene>
<proteinExistence type="predicted"/>
<dbReference type="Proteomes" id="UP000631114">
    <property type="component" value="Unassembled WGS sequence"/>
</dbReference>
<dbReference type="EMBL" id="JADFTS010000003">
    <property type="protein sequence ID" value="KAF9615430.1"/>
    <property type="molecule type" value="Genomic_DNA"/>
</dbReference>
<organism evidence="2 3">
    <name type="scientific">Coptis chinensis</name>
    <dbReference type="NCBI Taxonomy" id="261450"/>
    <lineage>
        <taxon>Eukaryota</taxon>
        <taxon>Viridiplantae</taxon>
        <taxon>Streptophyta</taxon>
        <taxon>Embryophyta</taxon>
        <taxon>Tracheophyta</taxon>
        <taxon>Spermatophyta</taxon>
        <taxon>Magnoliopsida</taxon>
        <taxon>Ranunculales</taxon>
        <taxon>Ranunculaceae</taxon>
        <taxon>Coptidoideae</taxon>
        <taxon>Coptis</taxon>
    </lineage>
</organism>
<accession>A0A835M1F8</accession>
<keyword evidence="3" id="KW-1185">Reference proteome</keyword>
<sequence length="148" mass="17054">MPDSRAKRFEERKRNKADTRTVAHIQKPLLDPPFVKINGRPKDFTSFLDKGKNGTRKGNKKSTQAKPNAKKNKTQGKEISNGEATERDSDFHTFSQDLIIDTEQQSRYSHDLMLPYFNQGSFEHIFLRPQQPHGIVSIDLNRFIVVTL</sequence>
<evidence type="ECO:0000256" key="1">
    <source>
        <dbReference type="SAM" id="MobiDB-lite"/>
    </source>
</evidence>